<dbReference type="EMBL" id="VOUQ01000012">
    <property type="protein sequence ID" value="TXE29469.1"/>
    <property type="molecule type" value="Genomic_DNA"/>
</dbReference>
<evidence type="ECO:0000256" key="6">
    <source>
        <dbReference type="ARBA" id="ARBA00022989"/>
    </source>
</evidence>
<evidence type="ECO:0000256" key="7">
    <source>
        <dbReference type="ARBA" id="ARBA00023016"/>
    </source>
</evidence>
<feature type="transmembrane region" description="Helical" evidence="11">
    <location>
        <begin position="95"/>
        <end position="119"/>
    </location>
</feature>
<feature type="transmembrane region" description="Helical" evidence="11">
    <location>
        <begin position="166"/>
        <end position="183"/>
    </location>
</feature>
<dbReference type="PANTHER" id="PTHR30414:SF0">
    <property type="entry name" value="MINICONDUCTANCE MECHANOSENSITIVE CHANNEL YBDG"/>
    <property type="match status" value="1"/>
</dbReference>
<evidence type="ECO:0000313" key="15">
    <source>
        <dbReference type="Proteomes" id="UP000321126"/>
    </source>
</evidence>
<feature type="domain" description="Mechanosensitive ion channel MscS" evidence="12">
    <location>
        <begin position="185"/>
        <end position="253"/>
    </location>
</feature>
<keyword evidence="3" id="KW-1003">Cell membrane</keyword>
<accession>A0A5C7BYA0</accession>
<dbReference type="SUPFAM" id="SSF50182">
    <property type="entry name" value="Sm-like ribonucleoproteins"/>
    <property type="match status" value="1"/>
</dbReference>
<evidence type="ECO:0000256" key="3">
    <source>
        <dbReference type="ARBA" id="ARBA00022475"/>
    </source>
</evidence>
<evidence type="ECO:0000256" key="4">
    <source>
        <dbReference type="ARBA" id="ARBA00022519"/>
    </source>
</evidence>
<comment type="subcellular location">
    <subcellularLocation>
        <location evidence="1">Cell inner membrane</location>
        <topology evidence="1">Multi-pass membrane protein</topology>
    </subcellularLocation>
</comment>
<dbReference type="RefSeq" id="WP_147882279.1">
    <property type="nucleotide sequence ID" value="NZ_CP061075.1"/>
</dbReference>
<dbReference type="Pfam" id="PF21082">
    <property type="entry name" value="MS_channel_3rd"/>
    <property type="match status" value="1"/>
</dbReference>
<dbReference type="Pfam" id="PF00924">
    <property type="entry name" value="MS_channel_2nd"/>
    <property type="match status" value="1"/>
</dbReference>
<dbReference type="AlphaFoldDB" id="A0A5C7BYA0"/>
<name>A0A5C7BYA0_SERMA</name>
<feature type="transmembrane region" description="Helical" evidence="11">
    <location>
        <begin position="20"/>
        <end position="48"/>
    </location>
</feature>
<evidence type="ECO:0000313" key="14">
    <source>
        <dbReference type="EMBL" id="TXE29469.1"/>
    </source>
</evidence>
<feature type="transmembrane region" description="Helical" evidence="11">
    <location>
        <begin position="68"/>
        <end position="89"/>
    </location>
</feature>
<keyword evidence="5 11" id="KW-0812">Transmembrane</keyword>
<dbReference type="GO" id="GO:0071470">
    <property type="term" value="P:cellular response to osmotic stress"/>
    <property type="evidence" value="ECO:0007669"/>
    <property type="project" value="InterPro"/>
</dbReference>
<evidence type="ECO:0000256" key="10">
    <source>
        <dbReference type="ARBA" id="ARBA00093659"/>
    </source>
</evidence>
<dbReference type="Proteomes" id="UP000321126">
    <property type="component" value="Unassembled WGS sequence"/>
</dbReference>
<evidence type="ECO:0000259" key="13">
    <source>
        <dbReference type="Pfam" id="PF21082"/>
    </source>
</evidence>
<organism evidence="14 15">
    <name type="scientific">Serratia marcescens</name>
    <dbReference type="NCBI Taxonomy" id="615"/>
    <lineage>
        <taxon>Bacteria</taxon>
        <taxon>Pseudomonadati</taxon>
        <taxon>Pseudomonadota</taxon>
        <taxon>Gammaproteobacteria</taxon>
        <taxon>Enterobacterales</taxon>
        <taxon>Yersiniaceae</taxon>
        <taxon>Serratia</taxon>
    </lineage>
</organism>
<comment type="similarity">
    <text evidence="2">Belongs to the MscS (TC 1.A.23) family.</text>
</comment>
<feature type="domain" description="Mechanosensitive ion channel MscS C-terminal" evidence="13">
    <location>
        <begin position="335"/>
        <end position="397"/>
    </location>
</feature>
<evidence type="ECO:0000256" key="1">
    <source>
        <dbReference type="ARBA" id="ARBA00004429"/>
    </source>
</evidence>
<evidence type="ECO:0000256" key="5">
    <source>
        <dbReference type="ARBA" id="ARBA00022692"/>
    </source>
</evidence>
<dbReference type="GO" id="GO:0005886">
    <property type="term" value="C:plasma membrane"/>
    <property type="evidence" value="ECO:0007669"/>
    <property type="project" value="UniProtKB-SubCell"/>
</dbReference>
<keyword evidence="6 11" id="KW-1133">Transmembrane helix</keyword>
<reference evidence="14 15" key="1">
    <citation type="submission" date="2019-07" db="EMBL/GenBank/DDBJ databases">
        <title>Serratia strains were isolated from fresh produce.</title>
        <authorList>
            <person name="Cho G.-S."/>
            <person name="Stein M."/>
            <person name="Lee W."/>
            <person name="Suh S.H."/>
            <person name="Franz C.M.A.P."/>
        </authorList>
    </citation>
    <scope>NUCLEOTIDE SEQUENCE [LARGE SCALE GENOMIC DNA]</scope>
    <source>
        <strain evidence="14 15">S16</strain>
    </source>
</reference>
<sequence length="418" mass="46583">MQQQITRWLEQFGLEFGGVMSLLMVLGLIVLISVAIHLVLHRVVLAALQRRGQQSQRVWQQAITQYKLFQRVALLLQGVIISIQATLWLQSGSQTQAVIVTAAQVWILAFTLLSLFSLLDTLLALLRQSPISNQLPLRGIFQGLKLVAAILIGIMIVSLLMGKSPLLLLSGLGAMTAVLMLVFKDPILGLVAGIQLSANDMLKIGDWLEMPKYGADGAVIDIGLTTVKVRNWDNTVTTIPTYALISDSFKNWRSMSESGGRRIKRSLNIDTGSVHFLSEEEQRRLQRNPLLHSYLNVKTQELSQHNQEIAVDLASPLNGRRLTNLGTLRAYLEAYLRAHPRIHQNMTLMVRQLAPTPEGLPLEIYAFTNTTVWAEYESIQADIFDHILAVIDEFGLRVHQTPTGNDLRGMLRQSANAS</sequence>
<evidence type="ECO:0000256" key="11">
    <source>
        <dbReference type="SAM" id="Phobius"/>
    </source>
</evidence>
<protein>
    <recommendedName>
        <fullName evidence="9">Mechanosensing system component YbdG</fullName>
    </recommendedName>
    <alternativeName>
        <fullName evidence="10">Mechanosensitive channel homolog YbdG</fullName>
    </alternativeName>
</protein>
<dbReference type="Gene3D" id="2.30.30.60">
    <property type="match status" value="1"/>
</dbReference>
<dbReference type="InterPro" id="IPR030192">
    <property type="entry name" value="YbdG"/>
</dbReference>
<proteinExistence type="inferred from homology"/>
<gene>
    <name evidence="14" type="ORF">FOT62_19505</name>
</gene>
<dbReference type="PANTHER" id="PTHR30414">
    <property type="entry name" value="MINICONDUCTANCE MECHANOSENSITIVE CHANNEL YBDG"/>
    <property type="match status" value="1"/>
</dbReference>
<dbReference type="InterPro" id="IPR010920">
    <property type="entry name" value="LSM_dom_sf"/>
</dbReference>
<evidence type="ECO:0000256" key="2">
    <source>
        <dbReference type="ARBA" id="ARBA00008017"/>
    </source>
</evidence>
<dbReference type="InterPro" id="IPR023408">
    <property type="entry name" value="MscS_beta-dom_sf"/>
</dbReference>
<dbReference type="InterPro" id="IPR049278">
    <property type="entry name" value="MS_channel_C"/>
</dbReference>
<comment type="caution">
    <text evidence="14">The sequence shown here is derived from an EMBL/GenBank/DDBJ whole genome shotgun (WGS) entry which is preliminary data.</text>
</comment>
<evidence type="ECO:0000256" key="9">
    <source>
        <dbReference type="ARBA" id="ARBA00093630"/>
    </source>
</evidence>
<keyword evidence="4" id="KW-0997">Cell inner membrane</keyword>
<dbReference type="FunFam" id="2.30.30.60:FF:000002">
    <property type="entry name" value="Mechanosensitive ion channel family protein"/>
    <property type="match status" value="1"/>
</dbReference>
<keyword evidence="7" id="KW-0346">Stress response</keyword>
<dbReference type="InterPro" id="IPR006685">
    <property type="entry name" value="MscS_channel_2nd"/>
</dbReference>
<evidence type="ECO:0000256" key="8">
    <source>
        <dbReference type="ARBA" id="ARBA00023136"/>
    </source>
</evidence>
<keyword evidence="8 11" id="KW-0472">Membrane</keyword>
<evidence type="ECO:0000259" key="12">
    <source>
        <dbReference type="Pfam" id="PF00924"/>
    </source>
</evidence>
<feature type="transmembrane region" description="Helical" evidence="11">
    <location>
        <begin position="140"/>
        <end position="160"/>
    </location>
</feature>
<dbReference type="GO" id="GO:0008381">
    <property type="term" value="F:mechanosensitive monoatomic ion channel activity"/>
    <property type="evidence" value="ECO:0007669"/>
    <property type="project" value="InterPro"/>
</dbReference>